<reference evidence="1 2" key="1">
    <citation type="submission" date="2018-03" db="EMBL/GenBank/DDBJ databases">
        <title>The ancient ancestry and fast evolution of plastids.</title>
        <authorList>
            <person name="Moore K.R."/>
            <person name="Magnabosco C."/>
            <person name="Momper L."/>
            <person name="Gold D.A."/>
            <person name="Bosak T."/>
            <person name="Fournier G.P."/>
        </authorList>
    </citation>
    <scope>NUCLEOTIDE SEQUENCE [LARGE SCALE GENOMIC DNA]</scope>
    <source>
        <strain evidence="1 2">CCALA 037</strain>
    </source>
</reference>
<dbReference type="EMBL" id="PVWO01000107">
    <property type="protein sequence ID" value="PSB56804.1"/>
    <property type="molecule type" value="Genomic_DNA"/>
</dbReference>
<dbReference type="SUPFAM" id="SSF53756">
    <property type="entry name" value="UDP-Glycosyltransferase/glycogen phosphorylase"/>
    <property type="match status" value="1"/>
</dbReference>
<dbReference type="Proteomes" id="UP000238937">
    <property type="component" value="Unassembled WGS sequence"/>
</dbReference>
<dbReference type="PANTHER" id="PTHR38134">
    <property type="entry name" value="SLR1395 PROTEIN"/>
    <property type="match status" value="1"/>
</dbReference>
<proteinExistence type="predicted"/>
<keyword evidence="1" id="KW-0808">Transferase</keyword>
<dbReference type="AlphaFoldDB" id="A0A2T1GGR8"/>
<keyword evidence="2" id="KW-1185">Reference proteome</keyword>
<dbReference type="RefSeq" id="WP_106303919.1">
    <property type="nucleotide sequence ID" value="NZ_PVWO01000107.1"/>
</dbReference>
<evidence type="ECO:0000313" key="1">
    <source>
        <dbReference type="EMBL" id="PSB56804.1"/>
    </source>
</evidence>
<organism evidence="1 2">
    <name type="scientific">Chamaesiphon polymorphus CCALA 037</name>
    <dbReference type="NCBI Taxonomy" id="2107692"/>
    <lineage>
        <taxon>Bacteria</taxon>
        <taxon>Bacillati</taxon>
        <taxon>Cyanobacteriota</taxon>
        <taxon>Cyanophyceae</taxon>
        <taxon>Gomontiellales</taxon>
        <taxon>Chamaesiphonaceae</taxon>
        <taxon>Chamaesiphon</taxon>
    </lineage>
</organism>
<dbReference type="InterPro" id="IPR053205">
    <property type="entry name" value="GHMP_kinase_L-arabinokinase"/>
</dbReference>
<dbReference type="PANTHER" id="PTHR38134:SF2">
    <property type="entry name" value="GALACTOKINASE"/>
    <property type="match status" value="1"/>
</dbReference>
<gene>
    <name evidence="1" type="ORF">C7B77_10625</name>
</gene>
<comment type="caution">
    <text evidence="1">The sequence shown here is derived from an EMBL/GenBank/DDBJ whole genome shotgun (WGS) entry which is preliminary data.</text>
</comment>
<evidence type="ECO:0000313" key="2">
    <source>
        <dbReference type="Proteomes" id="UP000238937"/>
    </source>
</evidence>
<accession>A0A2T1GGR8</accession>
<name>A0A2T1GGR8_9CYAN</name>
<dbReference type="GO" id="GO:0016740">
    <property type="term" value="F:transferase activity"/>
    <property type="evidence" value="ECO:0007669"/>
    <property type="project" value="UniProtKB-KW"/>
</dbReference>
<protein>
    <submittedName>
        <fullName evidence="1">Glycosyl transferase</fullName>
    </submittedName>
</protein>
<dbReference type="OrthoDB" id="503106at2"/>
<sequence>MSNPTIYIAITDHGFGHAARTASIAGQLQKLLPSIKLILVTTAPKWLLECYIDGDFIYRQRGFDVGVVQADSLKMDLDATLSKWQHIISSKDEIIAEEVAFCQEHGVNIVFGDAPPIATLIAQKLGVPCWMSSNFGWDFIYRDWGKDFAQIADWISECYGCCDRLFRVPMHESMDRFLVIEDVGLTGGDPKYPLEMIRTKFGLDRPKEHTILLTFGGLSLDAIPYQNVSQFPDYQFITLDRHAPDLPNLVKALDLAVRPVDIMPLCDRVVSKPGYCTYAEALKLQIPIVSITRSGFAESEIILNGMQDYGYHQVINPDEFFAPNWDFLNRPVQPPRLNTKIATDGNHSIASSIVKYLSST</sequence>